<dbReference type="AlphaFoldDB" id="A0A8J3N3C0"/>
<sequence>MGIVFGLVTALGWSTADFLVRFSTRLIGTYRTLFFMQLIGMFALGIYLIGTGKLAALLSSTSWQPWAWAVLAILLSILGSLTLYRAYEIGVLMVVAPITSCYAAVTSALAFLTGEMVSQVHIMGLVVALTGVVLVATPLGSAFAARKKRVAMRSGLPPGVLWAIVASLSYGVSFWILGFYVNHDLGAITTTWLTRLITPCLLAACAPLARQSLKLPRGRVWWYIGAIGIIDTIAFVTYNVGLTVAQISIVSVISSLYSAVTVVLAWIVLRERLQRSQWFGIGVVLAGLILVNI</sequence>
<evidence type="ECO:0000313" key="5">
    <source>
        <dbReference type="Proteomes" id="UP000597444"/>
    </source>
</evidence>
<dbReference type="EMBL" id="BNJK01000001">
    <property type="protein sequence ID" value="GHO92957.1"/>
    <property type="molecule type" value="Genomic_DNA"/>
</dbReference>
<organism evidence="4 5">
    <name type="scientific">Reticulibacter mediterranei</name>
    <dbReference type="NCBI Taxonomy" id="2778369"/>
    <lineage>
        <taxon>Bacteria</taxon>
        <taxon>Bacillati</taxon>
        <taxon>Chloroflexota</taxon>
        <taxon>Ktedonobacteria</taxon>
        <taxon>Ktedonobacterales</taxon>
        <taxon>Reticulibacteraceae</taxon>
        <taxon>Reticulibacter</taxon>
    </lineage>
</organism>
<accession>A0A8J3N3C0</accession>
<evidence type="ECO:0000259" key="3">
    <source>
        <dbReference type="Pfam" id="PF00892"/>
    </source>
</evidence>
<evidence type="ECO:0000313" key="4">
    <source>
        <dbReference type="EMBL" id="GHO92957.1"/>
    </source>
</evidence>
<proteinExistence type="inferred from homology"/>
<keyword evidence="2" id="KW-0812">Transmembrane</keyword>
<comment type="similarity">
    <text evidence="1">Belongs to the EamA transporter family.</text>
</comment>
<feature type="transmembrane region" description="Helical" evidence="2">
    <location>
        <begin position="192"/>
        <end position="209"/>
    </location>
</feature>
<protein>
    <recommendedName>
        <fullName evidence="3">EamA domain-containing protein</fullName>
    </recommendedName>
</protein>
<feature type="transmembrane region" description="Helical" evidence="2">
    <location>
        <begin position="91"/>
        <end position="114"/>
    </location>
</feature>
<keyword evidence="2" id="KW-0472">Membrane</keyword>
<dbReference type="Gene3D" id="1.10.3730.20">
    <property type="match status" value="1"/>
</dbReference>
<name>A0A8J3N3C0_9CHLR</name>
<feature type="transmembrane region" description="Helical" evidence="2">
    <location>
        <begin position="120"/>
        <end position="139"/>
    </location>
</feature>
<keyword evidence="5" id="KW-1185">Reference proteome</keyword>
<evidence type="ECO:0000256" key="1">
    <source>
        <dbReference type="ARBA" id="ARBA00007362"/>
    </source>
</evidence>
<dbReference type="RefSeq" id="WP_220203768.1">
    <property type="nucleotide sequence ID" value="NZ_BNJK01000001.1"/>
</dbReference>
<dbReference type="InterPro" id="IPR000620">
    <property type="entry name" value="EamA_dom"/>
</dbReference>
<dbReference type="PANTHER" id="PTHR22911:SF137">
    <property type="entry name" value="SOLUTE CARRIER FAMILY 35 MEMBER G2-RELATED"/>
    <property type="match status" value="1"/>
</dbReference>
<dbReference type="GO" id="GO:0016020">
    <property type="term" value="C:membrane"/>
    <property type="evidence" value="ECO:0007669"/>
    <property type="project" value="InterPro"/>
</dbReference>
<feature type="domain" description="EamA" evidence="3">
    <location>
        <begin position="158"/>
        <end position="292"/>
    </location>
</feature>
<gene>
    <name evidence="4" type="ORF">KSF_030050</name>
</gene>
<dbReference type="SUPFAM" id="SSF103481">
    <property type="entry name" value="Multidrug resistance efflux transporter EmrE"/>
    <property type="match status" value="2"/>
</dbReference>
<dbReference type="InterPro" id="IPR037185">
    <property type="entry name" value="EmrE-like"/>
</dbReference>
<feature type="transmembrane region" description="Helical" evidence="2">
    <location>
        <begin position="33"/>
        <end position="54"/>
    </location>
</feature>
<feature type="transmembrane region" description="Helical" evidence="2">
    <location>
        <begin position="247"/>
        <end position="269"/>
    </location>
</feature>
<dbReference type="Proteomes" id="UP000597444">
    <property type="component" value="Unassembled WGS sequence"/>
</dbReference>
<dbReference type="Pfam" id="PF00892">
    <property type="entry name" value="EamA"/>
    <property type="match status" value="1"/>
</dbReference>
<feature type="transmembrane region" description="Helical" evidence="2">
    <location>
        <begin position="66"/>
        <end position="84"/>
    </location>
</feature>
<feature type="transmembrane region" description="Helical" evidence="2">
    <location>
        <begin position="221"/>
        <end position="241"/>
    </location>
</feature>
<comment type="caution">
    <text evidence="4">The sequence shown here is derived from an EMBL/GenBank/DDBJ whole genome shotgun (WGS) entry which is preliminary data.</text>
</comment>
<dbReference type="PANTHER" id="PTHR22911">
    <property type="entry name" value="ACYL-MALONYL CONDENSING ENZYME-RELATED"/>
    <property type="match status" value="1"/>
</dbReference>
<evidence type="ECO:0000256" key="2">
    <source>
        <dbReference type="SAM" id="Phobius"/>
    </source>
</evidence>
<keyword evidence="2" id="KW-1133">Transmembrane helix</keyword>
<feature type="transmembrane region" description="Helical" evidence="2">
    <location>
        <begin position="160"/>
        <end position="180"/>
    </location>
</feature>
<reference evidence="4" key="1">
    <citation type="submission" date="2020-10" db="EMBL/GenBank/DDBJ databases">
        <title>Taxonomic study of unclassified bacteria belonging to the class Ktedonobacteria.</title>
        <authorList>
            <person name="Yabe S."/>
            <person name="Wang C.M."/>
            <person name="Zheng Y."/>
            <person name="Sakai Y."/>
            <person name="Cavaletti L."/>
            <person name="Monciardini P."/>
            <person name="Donadio S."/>
        </authorList>
    </citation>
    <scope>NUCLEOTIDE SEQUENCE</scope>
    <source>
        <strain evidence="4">ID150040</strain>
    </source>
</reference>